<reference evidence="2 3" key="1">
    <citation type="journal article" date="2023" name="ISME J.">
        <title>Cultivation and genomic characterization of novel and ubiquitous marine nitrite-oxidizing bacteria from the Nitrospirales.</title>
        <authorList>
            <person name="Mueller A.J."/>
            <person name="Daebeler A."/>
            <person name="Herbold C.W."/>
            <person name="Kirkegaard R.H."/>
            <person name="Daims H."/>
        </authorList>
    </citation>
    <scope>NUCLEOTIDE SEQUENCE [LARGE SCALE GENOMIC DNA]</scope>
    <source>
        <strain evidence="2 3">EB</strain>
    </source>
</reference>
<organism evidence="2 3">
    <name type="scientific">Candidatus Nitronereus thalassa</name>
    <dbReference type="NCBI Taxonomy" id="3020898"/>
    <lineage>
        <taxon>Bacteria</taxon>
        <taxon>Pseudomonadati</taxon>
        <taxon>Nitrospirota</taxon>
        <taxon>Nitrospiria</taxon>
        <taxon>Nitrospirales</taxon>
        <taxon>Nitrospiraceae</taxon>
        <taxon>Candidatus Nitronereus</taxon>
    </lineage>
</organism>
<evidence type="ECO:0000313" key="2">
    <source>
        <dbReference type="EMBL" id="MDT7044013.1"/>
    </source>
</evidence>
<keyword evidence="3" id="KW-1185">Reference proteome</keyword>
<gene>
    <name evidence="2" type="ORF">PPG34_16805</name>
</gene>
<dbReference type="Gene3D" id="3.40.250.10">
    <property type="entry name" value="Rhodanese-like domain"/>
    <property type="match status" value="1"/>
</dbReference>
<protein>
    <submittedName>
        <fullName evidence="2">Rhodanese-like domain-containing protein</fullName>
    </submittedName>
</protein>
<proteinExistence type="predicted"/>
<evidence type="ECO:0000313" key="3">
    <source>
        <dbReference type="Proteomes" id="UP001250932"/>
    </source>
</evidence>
<dbReference type="PANTHER" id="PTHR43031">
    <property type="entry name" value="FAD-DEPENDENT OXIDOREDUCTASE"/>
    <property type="match status" value="1"/>
</dbReference>
<dbReference type="SMART" id="SM00450">
    <property type="entry name" value="RHOD"/>
    <property type="match status" value="1"/>
</dbReference>
<dbReference type="RefSeq" id="WP_313834599.1">
    <property type="nucleotide sequence ID" value="NZ_JAQOUE010000002.1"/>
</dbReference>
<dbReference type="PROSITE" id="PS50206">
    <property type="entry name" value="RHODANESE_3"/>
    <property type="match status" value="1"/>
</dbReference>
<dbReference type="CDD" id="cd00158">
    <property type="entry name" value="RHOD"/>
    <property type="match status" value="1"/>
</dbReference>
<name>A0ABU3KC96_9BACT</name>
<dbReference type="SUPFAM" id="SSF52821">
    <property type="entry name" value="Rhodanese/Cell cycle control phosphatase"/>
    <property type="match status" value="1"/>
</dbReference>
<dbReference type="EMBL" id="JAQOUE010000002">
    <property type="protein sequence ID" value="MDT7044013.1"/>
    <property type="molecule type" value="Genomic_DNA"/>
</dbReference>
<feature type="domain" description="Rhodanese" evidence="1">
    <location>
        <begin position="32"/>
        <end position="122"/>
    </location>
</feature>
<dbReference type="InterPro" id="IPR050229">
    <property type="entry name" value="GlpE_sulfurtransferase"/>
</dbReference>
<dbReference type="Pfam" id="PF00581">
    <property type="entry name" value="Rhodanese"/>
    <property type="match status" value="1"/>
</dbReference>
<dbReference type="InterPro" id="IPR001763">
    <property type="entry name" value="Rhodanese-like_dom"/>
</dbReference>
<dbReference type="InterPro" id="IPR036873">
    <property type="entry name" value="Rhodanese-like_dom_sf"/>
</dbReference>
<sequence length="127" mass="14559">MTHNPGFERLVEKIRSRVSECRVREVKDWQDRHEPFHFLDVREDHEWMIDHAQGAVHLGRGILERDIETLIPDKNAKIVLYCGGGYRSVLAAMNLMEMGYTRVASMEGGIKAWRQAGFPVEPGPNSL</sequence>
<dbReference type="PANTHER" id="PTHR43031:SF1">
    <property type="entry name" value="PYRIDINE NUCLEOTIDE-DISULPHIDE OXIDOREDUCTASE"/>
    <property type="match status" value="1"/>
</dbReference>
<accession>A0ABU3KC96</accession>
<comment type="caution">
    <text evidence="2">The sequence shown here is derived from an EMBL/GenBank/DDBJ whole genome shotgun (WGS) entry which is preliminary data.</text>
</comment>
<dbReference type="Proteomes" id="UP001250932">
    <property type="component" value="Unassembled WGS sequence"/>
</dbReference>
<evidence type="ECO:0000259" key="1">
    <source>
        <dbReference type="PROSITE" id="PS50206"/>
    </source>
</evidence>